<organism evidence="1 2">
    <name type="scientific">Entomophthora muscae</name>
    <dbReference type="NCBI Taxonomy" id="34485"/>
    <lineage>
        <taxon>Eukaryota</taxon>
        <taxon>Fungi</taxon>
        <taxon>Fungi incertae sedis</taxon>
        <taxon>Zoopagomycota</taxon>
        <taxon>Entomophthoromycotina</taxon>
        <taxon>Entomophthoromycetes</taxon>
        <taxon>Entomophthorales</taxon>
        <taxon>Entomophthoraceae</taxon>
        <taxon>Entomophthora</taxon>
    </lineage>
</organism>
<dbReference type="Proteomes" id="UP001165960">
    <property type="component" value="Unassembled WGS sequence"/>
</dbReference>
<accession>A0ACC2RNW4</accession>
<protein>
    <submittedName>
        <fullName evidence="1">Uncharacterized protein</fullName>
    </submittedName>
</protein>
<keyword evidence="2" id="KW-1185">Reference proteome</keyword>
<comment type="caution">
    <text evidence="1">The sequence shown here is derived from an EMBL/GenBank/DDBJ whole genome shotgun (WGS) entry which is preliminary data.</text>
</comment>
<sequence length="239" mass="27718">MLLCAGMLLTLLPIFIHSSLCLKAPISGWKMEAVRSHGCLTSKGWDHLPFIKHGFMGDIVNKQPTNASIWTGSPLNFTAYHQQQNKHLQAKHLSLFGTRQGKSISYEGFRVEKETFISEHVCQAAELCTLHLSHNGKRWKAVLRKDKYRIPSRLRYLILDSFPRFRHEGGRHSLLFLGSVQMRLTFTPILWGHWQKIHVMQRYGIPYFYHFCNAFTFPPKVNSMPDGWISYHSEPIPRD</sequence>
<name>A0ACC2RNW4_9FUNG</name>
<gene>
    <name evidence="1" type="ORF">DSO57_1001526</name>
</gene>
<evidence type="ECO:0000313" key="2">
    <source>
        <dbReference type="Proteomes" id="UP001165960"/>
    </source>
</evidence>
<evidence type="ECO:0000313" key="1">
    <source>
        <dbReference type="EMBL" id="KAJ9051768.1"/>
    </source>
</evidence>
<reference evidence="1" key="1">
    <citation type="submission" date="2022-04" db="EMBL/GenBank/DDBJ databases">
        <title>Genome of the entomopathogenic fungus Entomophthora muscae.</title>
        <authorList>
            <person name="Elya C."/>
            <person name="Lovett B.R."/>
            <person name="Lee E."/>
            <person name="Macias A.M."/>
            <person name="Hajek A.E."/>
            <person name="De Bivort B.L."/>
            <person name="Kasson M.T."/>
            <person name="De Fine Licht H.H."/>
            <person name="Stajich J.E."/>
        </authorList>
    </citation>
    <scope>NUCLEOTIDE SEQUENCE</scope>
    <source>
        <strain evidence="1">Berkeley</strain>
    </source>
</reference>
<dbReference type="EMBL" id="QTSX02007103">
    <property type="protein sequence ID" value="KAJ9051768.1"/>
    <property type="molecule type" value="Genomic_DNA"/>
</dbReference>
<proteinExistence type="predicted"/>